<feature type="compositionally biased region" description="Basic and acidic residues" evidence="1">
    <location>
        <begin position="585"/>
        <end position="595"/>
    </location>
</feature>
<protein>
    <recommendedName>
        <fullName evidence="4">BTB domain transcription factor</fullName>
    </recommendedName>
</protein>
<feature type="region of interest" description="Disordered" evidence="1">
    <location>
        <begin position="504"/>
        <end position="525"/>
    </location>
</feature>
<dbReference type="EMBL" id="ML736159">
    <property type="protein sequence ID" value="KAE8382883.1"/>
    <property type="molecule type" value="Genomic_DNA"/>
</dbReference>
<dbReference type="OrthoDB" id="1028014at2759"/>
<organism evidence="2 3">
    <name type="scientific">Aspergillus bertholletiae</name>
    <dbReference type="NCBI Taxonomy" id="1226010"/>
    <lineage>
        <taxon>Eukaryota</taxon>
        <taxon>Fungi</taxon>
        <taxon>Dikarya</taxon>
        <taxon>Ascomycota</taxon>
        <taxon>Pezizomycotina</taxon>
        <taxon>Eurotiomycetes</taxon>
        <taxon>Eurotiomycetidae</taxon>
        <taxon>Eurotiales</taxon>
        <taxon>Aspergillaceae</taxon>
        <taxon>Aspergillus</taxon>
        <taxon>Aspergillus subgen. Circumdati</taxon>
    </lineage>
</organism>
<dbReference type="PANTHER" id="PTHR34776">
    <property type="entry name" value="F17F16.3 PROTEIN"/>
    <property type="match status" value="1"/>
</dbReference>
<feature type="region of interest" description="Disordered" evidence="1">
    <location>
        <begin position="555"/>
        <end position="624"/>
    </location>
</feature>
<sequence>MSDNKQEFTPSQPCQNTGGNAPAEHPLPQNSDHNAPVVIQPYAIEEPEDDPPPVSCRPTITFIPEPSPESWHAELVDSMQGLRCEGDIDIARRISRYNRGKKRKPSSTGLESSQVSQKYGPGTPQVQAAEDGRNLKPRKLRRKTKQSNEAMGTPTNSLSDVGFSETSTRQAAQKAKEAISACPDIKSRGGAGAKRKDAAHKGPEPKRSKKDDRKPALEEAKKVEERKEDAKEQVKENKEELVAQEAEGEKSQPIEEKAEGDEGVPNEEPAESKKEEPGEAQAVEVKEEQKVEQLDESKKEEENDKEEAEKPSTEPGKPADEQEKPAAEGESGVQKPQEGEEAVSSNILEKGVIYFFYRPRVNVSEPHSLDDVARSFIVLRPIPLGSSLDHMQGSLETGTKCRLMLLPKKKFPTSGRERDMGFVEKAGQTMKELRETFIAGEKYETSTQGERTVPEAKPYAEGVYAITSAKRASHLAYILTIPTEVGPLQEDFGLHARGSWIVQSKNPKYPSPASAQLPKDPEYPESVREKFQDHRWAPLTPEFIDYPNAQFLMIGRTTNDPGKAGTAESDGKPSEEAQPEEELEKLEGENEERVESLNGDDSVYNDLGLDASKYPKVPTTWESQ</sequence>
<feature type="compositionally biased region" description="Acidic residues" evidence="1">
    <location>
        <begin position="258"/>
        <end position="269"/>
    </location>
</feature>
<feature type="region of interest" description="Disordered" evidence="1">
    <location>
        <begin position="95"/>
        <end position="343"/>
    </location>
</feature>
<feature type="compositionally biased region" description="Basic residues" evidence="1">
    <location>
        <begin position="95"/>
        <end position="105"/>
    </location>
</feature>
<keyword evidence="3" id="KW-1185">Reference proteome</keyword>
<evidence type="ECO:0000313" key="3">
    <source>
        <dbReference type="Proteomes" id="UP000326198"/>
    </source>
</evidence>
<reference evidence="2 3" key="1">
    <citation type="submission" date="2019-04" db="EMBL/GenBank/DDBJ databases">
        <title>Friends and foes A comparative genomics studyof 23 Aspergillus species from section Flavi.</title>
        <authorList>
            <consortium name="DOE Joint Genome Institute"/>
            <person name="Kjaerbolling I."/>
            <person name="Vesth T."/>
            <person name="Frisvad J.C."/>
            <person name="Nybo J.L."/>
            <person name="Theobald S."/>
            <person name="Kildgaard S."/>
            <person name="Isbrandt T."/>
            <person name="Kuo A."/>
            <person name="Sato A."/>
            <person name="Lyhne E.K."/>
            <person name="Kogle M.E."/>
            <person name="Wiebenga A."/>
            <person name="Kun R.S."/>
            <person name="Lubbers R.J."/>
            <person name="Makela M.R."/>
            <person name="Barry K."/>
            <person name="Chovatia M."/>
            <person name="Clum A."/>
            <person name="Daum C."/>
            <person name="Haridas S."/>
            <person name="He G."/>
            <person name="LaButti K."/>
            <person name="Lipzen A."/>
            <person name="Mondo S."/>
            <person name="Riley R."/>
            <person name="Salamov A."/>
            <person name="Simmons B.A."/>
            <person name="Magnuson J.K."/>
            <person name="Henrissat B."/>
            <person name="Mortensen U.H."/>
            <person name="Larsen T.O."/>
            <person name="Devries R.P."/>
            <person name="Grigoriev I.V."/>
            <person name="Machida M."/>
            <person name="Baker S.E."/>
            <person name="Andersen M.R."/>
        </authorList>
    </citation>
    <scope>NUCLEOTIDE SEQUENCE [LARGE SCALE GENOMIC DNA]</scope>
    <source>
        <strain evidence="2 3">IBT 29228</strain>
    </source>
</reference>
<dbReference type="Proteomes" id="UP000326198">
    <property type="component" value="Unassembled WGS sequence"/>
</dbReference>
<feature type="compositionally biased region" description="Basic and acidic residues" evidence="1">
    <location>
        <begin position="194"/>
        <end position="257"/>
    </location>
</feature>
<dbReference type="PANTHER" id="PTHR34776:SF1">
    <property type="entry name" value="F17F16.3 PROTEIN"/>
    <property type="match status" value="1"/>
</dbReference>
<gene>
    <name evidence="2" type="ORF">BDV26DRAFT_277804</name>
</gene>
<feature type="compositionally biased region" description="Polar residues" evidence="1">
    <location>
        <begin position="106"/>
        <end position="117"/>
    </location>
</feature>
<evidence type="ECO:0000313" key="2">
    <source>
        <dbReference type="EMBL" id="KAE8382883.1"/>
    </source>
</evidence>
<accession>A0A5N7BMC2</accession>
<proteinExistence type="predicted"/>
<feature type="compositionally biased region" description="Basic and acidic residues" evidence="1">
    <location>
        <begin position="284"/>
        <end position="327"/>
    </location>
</feature>
<evidence type="ECO:0000256" key="1">
    <source>
        <dbReference type="SAM" id="MobiDB-lite"/>
    </source>
</evidence>
<feature type="compositionally biased region" description="Basic residues" evidence="1">
    <location>
        <begin position="135"/>
        <end position="145"/>
    </location>
</feature>
<feature type="region of interest" description="Disordered" evidence="1">
    <location>
        <begin position="1"/>
        <end position="68"/>
    </location>
</feature>
<dbReference type="AlphaFoldDB" id="A0A5N7BMC2"/>
<name>A0A5N7BMC2_9EURO</name>
<evidence type="ECO:0008006" key="4">
    <source>
        <dbReference type="Google" id="ProtNLM"/>
    </source>
</evidence>
<feature type="compositionally biased region" description="Polar residues" evidence="1">
    <location>
        <begin position="7"/>
        <end position="19"/>
    </location>
</feature>
<feature type="compositionally biased region" description="Polar residues" evidence="1">
    <location>
        <begin position="147"/>
        <end position="171"/>
    </location>
</feature>